<dbReference type="AlphaFoldDB" id="G0U6D4"/>
<dbReference type="EMBL" id="HE573026">
    <property type="protein sequence ID" value="CCC51438.1"/>
    <property type="molecule type" value="Genomic_DNA"/>
</dbReference>
<evidence type="ECO:0000256" key="1">
    <source>
        <dbReference type="SAM" id="MobiDB-lite"/>
    </source>
</evidence>
<sequence>MYRESLLGVAFSATLAELECTCNLSESQKQQLWELFDIAMDQTLSEVSVRTEVRVFTSPPSLLDTGAPGAEPSSSAGGNQNGEKHTGGPLSTKPPGLTFPITQVTQAPVVAPCKIADSGLAYPVYRAHDGMWTILLKNTILEVIDATGVTETIHLDYLKVHLKEILPGMDGRRQTTISGKKRKR</sequence>
<protein>
    <submittedName>
        <fullName evidence="2">Uncharacterized protein</fullName>
    </submittedName>
</protein>
<dbReference type="OMA" id="CDGVWTV"/>
<reference evidence="2" key="1">
    <citation type="journal article" date="2012" name="Proc. Natl. Acad. Sci. U.S.A.">
        <title>Antigenic diversity is generated by distinct evolutionary mechanisms in African trypanosome species.</title>
        <authorList>
            <person name="Jackson A.P."/>
            <person name="Berry A."/>
            <person name="Aslett M."/>
            <person name="Allison H.C."/>
            <person name="Burton P."/>
            <person name="Vavrova-Anderson J."/>
            <person name="Brown R."/>
            <person name="Browne H."/>
            <person name="Corton N."/>
            <person name="Hauser H."/>
            <person name="Gamble J."/>
            <person name="Gilderthorp R."/>
            <person name="Marcello L."/>
            <person name="McQuillan J."/>
            <person name="Otto T.D."/>
            <person name="Quail M.A."/>
            <person name="Sanders M.J."/>
            <person name="van Tonder A."/>
            <person name="Ginger M.L."/>
            <person name="Field M.C."/>
            <person name="Barry J.D."/>
            <person name="Hertz-Fowler C."/>
            <person name="Berriman M."/>
        </authorList>
    </citation>
    <scope>NUCLEOTIDE SEQUENCE</scope>
    <source>
        <strain evidence="2">Y486</strain>
    </source>
</reference>
<evidence type="ECO:0000313" key="2">
    <source>
        <dbReference type="EMBL" id="CCC51438.1"/>
    </source>
</evidence>
<dbReference type="VEuPathDB" id="TriTrypDB:TvY486_1004890"/>
<organism evidence="2">
    <name type="scientific">Trypanosoma vivax (strain Y486)</name>
    <dbReference type="NCBI Taxonomy" id="1055687"/>
    <lineage>
        <taxon>Eukaryota</taxon>
        <taxon>Discoba</taxon>
        <taxon>Euglenozoa</taxon>
        <taxon>Kinetoplastea</taxon>
        <taxon>Metakinetoplastina</taxon>
        <taxon>Trypanosomatida</taxon>
        <taxon>Trypanosomatidae</taxon>
        <taxon>Trypanosoma</taxon>
        <taxon>Duttonella</taxon>
    </lineage>
</organism>
<gene>
    <name evidence="2" type="ORF">TVY486_1004890</name>
</gene>
<accession>G0U6D4</accession>
<proteinExistence type="predicted"/>
<name>G0U6D4_TRYVY</name>
<feature type="region of interest" description="Disordered" evidence="1">
    <location>
        <begin position="60"/>
        <end position="96"/>
    </location>
</feature>